<evidence type="ECO:0000313" key="3">
    <source>
        <dbReference type="Proteomes" id="UP000054279"/>
    </source>
</evidence>
<dbReference type="HOGENOM" id="CLU_103461_0_0_1"/>
<name>A0A0C9UK88_SPHS4</name>
<gene>
    <name evidence="2" type="ORF">M422DRAFT_253308</name>
</gene>
<sequence>MIAKGKLSSQPRDPTRDPNEEIDSHSEQPTSWSNNHVNEESTNGQPNIDHELMQSTPQPNNMSDTKHALSKAWIELSTKTAILEQLYADQAPGDHLNQAATAARNTCMEYDENTRSDERQENPHKSVHYIPFDGIEDNDTDSETTVWNHWEESVPFQHLDDRDILDMSNNEGNNPLI</sequence>
<organism evidence="2 3">
    <name type="scientific">Sphaerobolus stellatus (strain SS14)</name>
    <dbReference type="NCBI Taxonomy" id="990650"/>
    <lineage>
        <taxon>Eukaryota</taxon>
        <taxon>Fungi</taxon>
        <taxon>Dikarya</taxon>
        <taxon>Basidiomycota</taxon>
        <taxon>Agaricomycotina</taxon>
        <taxon>Agaricomycetes</taxon>
        <taxon>Phallomycetidae</taxon>
        <taxon>Geastrales</taxon>
        <taxon>Sphaerobolaceae</taxon>
        <taxon>Sphaerobolus</taxon>
    </lineage>
</organism>
<feature type="compositionally biased region" description="Polar residues" evidence="1">
    <location>
        <begin position="27"/>
        <end position="46"/>
    </location>
</feature>
<feature type="compositionally biased region" description="Basic and acidic residues" evidence="1">
    <location>
        <begin position="13"/>
        <end position="26"/>
    </location>
</feature>
<dbReference type="EMBL" id="KN837123">
    <property type="protein sequence ID" value="KIJ43428.1"/>
    <property type="molecule type" value="Genomic_DNA"/>
</dbReference>
<keyword evidence="3" id="KW-1185">Reference proteome</keyword>
<feature type="region of interest" description="Disordered" evidence="1">
    <location>
        <begin position="1"/>
        <end position="66"/>
    </location>
</feature>
<feature type="compositionally biased region" description="Polar residues" evidence="1">
    <location>
        <begin position="53"/>
        <end position="63"/>
    </location>
</feature>
<evidence type="ECO:0000313" key="2">
    <source>
        <dbReference type="EMBL" id="KIJ43428.1"/>
    </source>
</evidence>
<proteinExistence type="predicted"/>
<dbReference type="Proteomes" id="UP000054279">
    <property type="component" value="Unassembled WGS sequence"/>
</dbReference>
<protein>
    <submittedName>
        <fullName evidence="2">Uncharacterized protein</fullName>
    </submittedName>
</protein>
<reference evidence="2 3" key="1">
    <citation type="submission" date="2014-06" db="EMBL/GenBank/DDBJ databases">
        <title>Evolutionary Origins and Diversification of the Mycorrhizal Mutualists.</title>
        <authorList>
            <consortium name="DOE Joint Genome Institute"/>
            <consortium name="Mycorrhizal Genomics Consortium"/>
            <person name="Kohler A."/>
            <person name="Kuo A."/>
            <person name="Nagy L.G."/>
            <person name="Floudas D."/>
            <person name="Copeland A."/>
            <person name="Barry K.W."/>
            <person name="Cichocki N."/>
            <person name="Veneault-Fourrey C."/>
            <person name="LaButti K."/>
            <person name="Lindquist E.A."/>
            <person name="Lipzen A."/>
            <person name="Lundell T."/>
            <person name="Morin E."/>
            <person name="Murat C."/>
            <person name="Riley R."/>
            <person name="Ohm R."/>
            <person name="Sun H."/>
            <person name="Tunlid A."/>
            <person name="Henrissat B."/>
            <person name="Grigoriev I.V."/>
            <person name="Hibbett D.S."/>
            <person name="Martin F."/>
        </authorList>
    </citation>
    <scope>NUCLEOTIDE SEQUENCE [LARGE SCALE GENOMIC DNA]</scope>
    <source>
        <strain evidence="2 3">SS14</strain>
    </source>
</reference>
<dbReference type="AlphaFoldDB" id="A0A0C9UK88"/>
<evidence type="ECO:0000256" key="1">
    <source>
        <dbReference type="SAM" id="MobiDB-lite"/>
    </source>
</evidence>
<accession>A0A0C9UK88</accession>